<name>A0A0F9RKF8_9ZZZZ</name>
<gene>
    <name evidence="1" type="ORF">LCGC14_0884830</name>
</gene>
<sequence>MNDLIVNPTFENKSIKYILEAICYINGVQRIRRETVFYHNDSKINRNLFNKLWYQFTFKTYTTFRTGIIEDPLGDFFKIKRKYPNLKYNRFIEEKELIFYPNLTKKIMDKMDWDEIYIKVNYMVVREPLLNYLKENINKKHLKYLDSLQKIFNKSSNLSFEEYIEQKSAFLLDLDLDNYVEQLNKTTLEKMKNNINKK</sequence>
<reference evidence="1" key="1">
    <citation type="journal article" date="2015" name="Nature">
        <title>Complex archaea that bridge the gap between prokaryotes and eukaryotes.</title>
        <authorList>
            <person name="Spang A."/>
            <person name="Saw J.H."/>
            <person name="Jorgensen S.L."/>
            <person name="Zaremba-Niedzwiedzka K."/>
            <person name="Martijn J."/>
            <person name="Lind A.E."/>
            <person name="van Eijk R."/>
            <person name="Schleper C."/>
            <person name="Guy L."/>
            <person name="Ettema T.J."/>
        </authorList>
    </citation>
    <scope>NUCLEOTIDE SEQUENCE</scope>
</reference>
<dbReference type="EMBL" id="LAZR01002802">
    <property type="protein sequence ID" value="KKN25451.1"/>
    <property type="molecule type" value="Genomic_DNA"/>
</dbReference>
<organism evidence="1">
    <name type="scientific">marine sediment metagenome</name>
    <dbReference type="NCBI Taxonomy" id="412755"/>
    <lineage>
        <taxon>unclassified sequences</taxon>
        <taxon>metagenomes</taxon>
        <taxon>ecological metagenomes</taxon>
    </lineage>
</organism>
<evidence type="ECO:0000313" key="1">
    <source>
        <dbReference type="EMBL" id="KKN25451.1"/>
    </source>
</evidence>
<dbReference type="AlphaFoldDB" id="A0A0F9RKF8"/>
<comment type="caution">
    <text evidence="1">The sequence shown here is derived from an EMBL/GenBank/DDBJ whole genome shotgun (WGS) entry which is preliminary data.</text>
</comment>
<protein>
    <submittedName>
        <fullName evidence="1">Uncharacterized protein</fullName>
    </submittedName>
</protein>
<accession>A0A0F9RKF8</accession>
<proteinExistence type="predicted"/>